<name>G0QK60_ICHMU</name>
<feature type="transmembrane region" description="Helical" evidence="1">
    <location>
        <begin position="370"/>
        <end position="386"/>
    </location>
</feature>
<dbReference type="FunCoup" id="G0QK60">
    <property type="interactions" value="20"/>
</dbReference>
<keyword evidence="1" id="KW-0472">Membrane</keyword>
<proteinExistence type="predicted"/>
<reference evidence="2 3" key="1">
    <citation type="submission" date="2011-07" db="EMBL/GenBank/DDBJ databases">
        <authorList>
            <person name="Coyne R."/>
            <person name="Brami D."/>
            <person name="Johnson J."/>
            <person name="Hostetler J."/>
            <person name="Hannick L."/>
            <person name="Clark T."/>
            <person name="Cassidy-Hanley D."/>
            <person name="Inman J."/>
        </authorList>
    </citation>
    <scope>NUCLEOTIDE SEQUENCE [LARGE SCALE GENOMIC DNA]</scope>
    <source>
        <strain evidence="2 3">G5</strain>
    </source>
</reference>
<dbReference type="RefSeq" id="XP_004039695.1">
    <property type="nucleotide sequence ID" value="XM_004039647.1"/>
</dbReference>
<sequence>MQKINFYFLQIKNQYFKRNSTLQCVFNTPIFNEFFFSDEFLKDLKQKIKEQQKHMHNYQKMFVKQAIHSRNQHINQNKQLKGYRNNLKDMINKMHKNYQEHQWMVYMKIQIEQKLNLHIKNQKQIQKNKQYNKQVIVGINIIKEGMTVLQQISFKVNFQAKQYVQNVKIKVQLLIILWIYLQVLLEVQNNQENVIYIDLLISLQNKNNFQIIIIAQNVKHIRNLVDSFIFRNYLKYLLFIQKDSIMENIEMIKLPILSNFLFSILIYHNLQIKIIVCLILLLLDANFYFIFKKMINLFKIANMIYMVLLIIVELYQEDIILRMINFFNNLYLLFFQIVNLQILMMDNGIFLMIIQLLFQINHKLKSMKTIVVVVLIYYFIVNRIFLKVTKIDYNQVSYEKLNYLQTNVFNIYLFNQFHILKKQILKIYKQKIKIKNYKMQQNYYNLKIQQNIFLKFKFLIFKYKKAYIFIFIQYLIYIYKNKQNYKEKQIKISFIFNNYQLQKMYKYFFFIIIIQMNVQIWQ</sequence>
<dbReference type="GeneID" id="14910585"/>
<dbReference type="EMBL" id="GL983131">
    <property type="protein sequence ID" value="EGR34391.1"/>
    <property type="molecule type" value="Genomic_DNA"/>
</dbReference>
<feature type="transmembrane region" description="Helical" evidence="1">
    <location>
        <begin position="330"/>
        <end position="358"/>
    </location>
</feature>
<keyword evidence="3" id="KW-1185">Reference proteome</keyword>
<evidence type="ECO:0000313" key="3">
    <source>
        <dbReference type="Proteomes" id="UP000008983"/>
    </source>
</evidence>
<accession>G0QK60</accession>
<dbReference type="AlphaFoldDB" id="G0QK60"/>
<evidence type="ECO:0000313" key="2">
    <source>
        <dbReference type="EMBL" id="EGR34391.1"/>
    </source>
</evidence>
<organism evidence="2 3">
    <name type="scientific">Ichthyophthirius multifiliis</name>
    <name type="common">White spot disease agent</name>
    <name type="synonym">Ich</name>
    <dbReference type="NCBI Taxonomy" id="5932"/>
    <lineage>
        <taxon>Eukaryota</taxon>
        <taxon>Sar</taxon>
        <taxon>Alveolata</taxon>
        <taxon>Ciliophora</taxon>
        <taxon>Intramacronucleata</taxon>
        <taxon>Oligohymenophorea</taxon>
        <taxon>Hymenostomatida</taxon>
        <taxon>Ophryoglenina</taxon>
        <taxon>Ichthyophthirius</taxon>
    </lineage>
</organism>
<feature type="transmembrane region" description="Helical" evidence="1">
    <location>
        <begin position="504"/>
        <end position="521"/>
    </location>
</feature>
<feature type="transmembrane region" description="Helical" evidence="1">
    <location>
        <begin position="303"/>
        <end position="324"/>
    </location>
</feature>
<evidence type="ECO:0008006" key="4">
    <source>
        <dbReference type="Google" id="ProtNLM"/>
    </source>
</evidence>
<feature type="transmembrane region" description="Helical" evidence="1">
    <location>
        <begin position="463"/>
        <end position="479"/>
    </location>
</feature>
<dbReference type="InParanoid" id="G0QK60"/>
<evidence type="ECO:0000256" key="1">
    <source>
        <dbReference type="SAM" id="Phobius"/>
    </source>
</evidence>
<protein>
    <recommendedName>
        <fullName evidence="4">Transmembrane protein</fullName>
    </recommendedName>
</protein>
<dbReference type="Proteomes" id="UP000008983">
    <property type="component" value="Unassembled WGS sequence"/>
</dbReference>
<gene>
    <name evidence="2" type="ORF">IMG5_013420</name>
</gene>
<keyword evidence="1" id="KW-0812">Transmembrane</keyword>
<keyword evidence="1" id="KW-1133">Transmembrane helix</keyword>